<evidence type="ECO:0000259" key="15">
    <source>
        <dbReference type="PROSITE" id="PS51103"/>
    </source>
</evidence>
<dbReference type="NCBIfam" id="TIGR00826">
    <property type="entry name" value="EIIB_glc"/>
    <property type="match status" value="1"/>
</dbReference>
<reference evidence="16 17" key="1">
    <citation type="submission" date="2019-06" db="EMBL/GenBank/DDBJ databases">
        <title>Saccharibacillus brassicae sp. nov., an endophytic bacterium isolated from Chinese cabbage seeds (Brassica pekinensis).</title>
        <authorList>
            <person name="Jiang L."/>
            <person name="Lee J."/>
            <person name="Kim S.W."/>
        </authorList>
    </citation>
    <scope>NUCLEOTIDE SEQUENCE [LARGE SCALE GENOMIC DNA]</scope>
    <source>
        <strain evidence="17">KCTC 43072 / ATSA2</strain>
    </source>
</reference>
<dbReference type="Gene3D" id="3.30.1360.60">
    <property type="entry name" value="Glucose permease domain IIB"/>
    <property type="match status" value="1"/>
</dbReference>
<accession>A0A4Y6UTT2</accession>
<keyword evidence="10 12" id="KW-0472">Membrane</keyword>
<dbReference type="SUPFAM" id="SSF55604">
    <property type="entry name" value="Glucose permease domain IIB"/>
    <property type="match status" value="1"/>
</dbReference>
<dbReference type="PROSITE" id="PS51103">
    <property type="entry name" value="PTS_EIIC_TYPE_1"/>
    <property type="match status" value="1"/>
</dbReference>
<evidence type="ECO:0000313" key="16">
    <source>
        <dbReference type="EMBL" id="QDH19761.1"/>
    </source>
</evidence>
<dbReference type="InterPro" id="IPR001127">
    <property type="entry name" value="PTS_EIIA_1_perm"/>
</dbReference>
<dbReference type="Pfam" id="PF00367">
    <property type="entry name" value="PTS_EIIB"/>
    <property type="match status" value="1"/>
</dbReference>
<proteinExistence type="predicted"/>
<dbReference type="KEGG" id="saca:FFV09_02100"/>
<dbReference type="PANTHER" id="PTHR30009:SF20">
    <property type="entry name" value="PTS SYSTEM GLUCOSE-SPECIFIC EIICB COMPONENT-RELATED"/>
    <property type="match status" value="1"/>
</dbReference>
<dbReference type="InterPro" id="IPR001996">
    <property type="entry name" value="PTS_IIB_1"/>
</dbReference>
<dbReference type="CDD" id="cd00212">
    <property type="entry name" value="PTS_IIB_glc"/>
    <property type="match status" value="1"/>
</dbReference>
<evidence type="ECO:0000256" key="7">
    <source>
        <dbReference type="ARBA" id="ARBA00022692"/>
    </source>
</evidence>
<evidence type="ECO:0000256" key="9">
    <source>
        <dbReference type="ARBA" id="ARBA00022989"/>
    </source>
</evidence>
<evidence type="ECO:0000313" key="17">
    <source>
        <dbReference type="Proteomes" id="UP000316968"/>
    </source>
</evidence>
<keyword evidence="3" id="KW-1003">Cell membrane</keyword>
<dbReference type="Gene3D" id="2.70.70.10">
    <property type="entry name" value="Glucose Permease (Domain IIA)"/>
    <property type="match status" value="1"/>
</dbReference>
<feature type="active site" description="Phosphocysteine intermediate; for EIIB activity" evidence="11">
    <location>
        <position position="408"/>
    </location>
</feature>
<feature type="transmembrane region" description="Helical" evidence="12">
    <location>
        <begin position="138"/>
        <end position="165"/>
    </location>
</feature>
<keyword evidence="5" id="KW-0808">Transferase</keyword>
<evidence type="ECO:0000256" key="3">
    <source>
        <dbReference type="ARBA" id="ARBA00022475"/>
    </source>
</evidence>
<keyword evidence="7 12" id="KW-0812">Transmembrane</keyword>
<evidence type="ECO:0000256" key="4">
    <source>
        <dbReference type="ARBA" id="ARBA00022597"/>
    </source>
</evidence>
<dbReference type="InterPro" id="IPR018113">
    <property type="entry name" value="PTrfase_EIIB_Cys"/>
</dbReference>
<dbReference type="GO" id="GO:0005886">
    <property type="term" value="C:plasma membrane"/>
    <property type="evidence" value="ECO:0007669"/>
    <property type="project" value="UniProtKB-SubCell"/>
</dbReference>
<dbReference type="GO" id="GO:0016301">
    <property type="term" value="F:kinase activity"/>
    <property type="evidence" value="ECO:0007669"/>
    <property type="project" value="UniProtKB-KW"/>
</dbReference>
<evidence type="ECO:0000256" key="8">
    <source>
        <dbReference type="ARBA" id="ARBA00022777"/>
    </source>
</evidence>
<keyword evidence="2" id="KW-0813">Transport</keyword>
<name>A0A4Y6UTT2_SACBS</name>
<dbReference type="Proteomes" id="UP000316968">
    <property type="component" value="Chromosome"/>
</dbReference>
<dbReference type="GO" id="GO:0090563">
    <property type="term" value="F:protein-phosphocysteine-sugar phosphotransferase activity"/>
    <property type="evidence" value="ECO:0007669"/>
    <property type="project" value="TreeGrafter"/>
</dbReference>
<dbReference type="SUPFAM" id="SSF51261">
    <property type="entry name" value="Duplicated hybrid motif"/>
    <property type="match status" value="1"/>
</dbReference>
<dbReference type="OrthoDB" id="9764327at2"/>
<feature type="domain" description="PTS EIIA type-1" evidence="13">
    <location>
        <begin position="487"/>
        <end position="590"/>
    </location>
</feature>
<evidence type="ECO:0000256" key="12">
    <source>
        <dbReference type="SAM" id="Phobius"/>
    </source>
</evidence>
<feature type="domain" description="PTS EIIB type-1" evidence="14">
    <location>
        <begin position="386"/>
        <end position="468"/>
    </location>
</feature>
<dbReference type="InterPro" id="IPR050429">
    <property type="entry name" value="PTS_Glucose_EIICBA"/>
</dbReference>
<feature type="transmembrane region" description="Helical" evidence="12">
    <location>
        <begin position="100"/>
        <end position="118"/>
    </location>
</feature>
<dbReference type="RefSeq" id="WP_141446148.1">
    <property type="nucleotide sequence ID" value="NZ_CBCSAZ010000001.1"/>
</dbReference>
<dbReference type="InterPro" id="IPR003352">
    <property type="entry name" value="PTS_EIIC"/>
</dbReference>
<evidence type="ECO:0000256" key="5">
    <source>
        <dbReference type="ARBA" id="ARBA00022679"/>
    </source>
</evidence>
<dbReference type="Pfam" id="PF00358">
    <property type="entry name" value="PTS_EIIA_1"/>
    <property type="match status" value="1"/>
</dbReference>
<comment type="subcellular location">
    <subcellularLocation>
        <location evidence="1">Cell membrane</location>
        <topology evidence="1">Multi-pass membrane protein</topology>
    </subcellularLocation>
</comment>
<feature type="transmembrane region" description="Helical" evidence="12">
    <location>
        <begin position="288"/>
        <end position="313"/>
    </location>
</feature>
<dbReference type="InterPro" id="IPR036878">
    <property type="entry name" value="Glu_permease_IIB"/>
</dbReference>
<dbReference type="PANTHER" id="PTHR30009">
    <property type="entry name" value="CYTOCHROME C-TYPE SYNTHESIS PROTEIN AND PTS TRANSMEMBRANE COMPONENT"/>
    <property type="match status" value="1"/>
</dbReference>
<dbReference type="GO" id="GO:0008982">
    <property type="term" value="F:protein-N(PI)-phosphohistidine-sugar phosphotransferase activity"/>
    <property type="evidence" value="ECO:0007669"/>
    <property type="project" value="InterPro"/>
</dbReference>
<dbReference type="InterPro" id="IPR011055">
    <property type="entry name" value="Dup_hybrid_motif"/>
</dbReference>
<dbReference type="NCBIfam" id="TIGR00830">
    <property type="entry name" value="PTBA"/>
    <property type="match status" value="1"/>
</dbReference>
<keyword evidence="17" id="KW-1185">Reference proteome</keyword>
<evidence type="ECO:0000259" key="13">
    <source>
        <dbReference type="PROSITE" id="PS51093"/>
    </source>
</evidence>
<organism evidence="16 17">
    <name type="scientific">Saccharibacillus brassicae</name>
    <dbReference type="NCBI Taxonomy" id="2583377"/>
    <lineage>
        <taxon>Bacteria</taxon>
        <taxon>Bacillati</taxon>
        <taxon>Bacillota</taxon>
        <taxon>Bacilli</taxon>
        <taxon>Bacillales</taxon>
        <taxon>Paenibacillaceae</taxon>
        <taxon>Saccharibacillus</taxon>
    </lineage>
</organism>
<feature type="transmembrane region" description="Helical" evidence="12">
    <location>
        <begin position="55"/>
        <end position="88"/>
    </location>
</feature>
<feature type="transmembrane region" description="Helical" evidence="12">
    <location>
        <begin position="232"/>
        <end position="255"/>
    </location>
</feature>
<keyword evidence="4 16" id="KW-0762">Sugar transport</keyword>
<keyword evidence="6" id="KW-0598">Phosphotransferase system</keyword>
<dbReference type="EMBL" id="CP041217">
    <property type="protein sequence ID" value="QDH19761.1"/>
    <property type="molecule type" value="Genomic_DNA"/>
</dbReference>
<sequence>MNWLGSLQQLGRAVMIPTMVLPAAAILLSAGSLPWGAWGLPGVSEALNVAGSGVLLYLPYLFAVGVALGLANQAGYAGLAALMGMTIYERVVDHFASGQIQPTTLIGILLGVIAGALYNRFKDLKLPETIQFFGGSRFVLLFMGLLSALFAFAMLAIGPLLQALINLMHLEVQSTGGFGLFVYGILYRVLSAFGLHHLLNNVVWFQFGSYETASGMVVQGDLPRFFAGDPTAGLFMAGLFPIMMFALPATAMAVIHEAREDLKPKVRKTFVRAALVCLLTGVSEQIEFAFLFASPFLFALHAVLAGFAMWLTYALDIHHGFSYSAGLIDFVLNFHLSTNGWLLIPIGIVYGLGYYVLFRWAIRKFQIPTPGREEGSTLEDWAGNIPYRAPLILQALGGRDNIVQVQACITRLRLTVKSDRKIDGHALKSLGSAGLIRLGGGNVQVVFGTYSELIREEINKLIDRELDHVLFASPVQGRMIPLDEVPDQIFAKKLVGDGVAFFPEKDELVSPVGGTVLHVYPTQHALGIRTNEDIDVLLHVGIDTSHIEGAFKAFVEVGDIVEPGQLLIRFDLPLLREKAKSLATPMLITNPDRVRSWSFAPFKAVKKGQASVMSVVLYDKDRETGGGGR</sequence>
<dbReference type="Pfam" id="PF02378">
    <property type="entry name" value="PTS_EIIC"/>
    <property type="match status" value="1"/>
</dbReference>
<keyword evidence="9 12" id="KW-1133">Transmembrane helix</keyword>
<evidence type="ECO:0000256" key="1">
    <source>
        <dbReference type="ARBA" id="ARBA00004651"/>
    </source>
</evidence>
<dbReference type="FunFam" id="2.70.70.10:FF:000001">
    <property type="entry name" value="PTS system glucose-specific IIA component"/>
    <property type="match status" value="1"/>
</dbReference>
<dbReference type="PROSITE" id="PS51098">
    <property type="entry name" value="PTS_EIIB_TYPE_1"/>
    <property type="match status" value="1"/>
</dbReference>
<evidence type="ECO:0000256" key="10">
    <source>
        <dbReference type="ARBA" id="ARBA00023136"/>
    </source>
</evidence>
<protein>
    <submittedName>
        <fullName evidence="16">PTS glucose transporter subunit IIA</fullName>
    </submittedName>
</protein>
<feature type="domain" description="PTS EIIC type-1" evidence="15">
    <location>
        <begin position="1"/>
        <end position="374"/>
    </location>
</feature>
<evidence type="ECO:0000256" key="11">
    <source>
        <dbReference type="PROSITE-ProRule" id="PRU00421"/>
    </source>
</evidence>
<dbReference type="InterPro" id="IPR013013">
    <property type="entry name" value="PTS_EIIC_1"/>
</dbReference>
<feature type="transmembrane region" description="Helical" evidence="12">
    <location>
        <begin position="340"/>
        <end position="362"/>
    </location>
</feature>
<evidence type="ECO:0000256" key="6">
    <source>
        <dbReference type="ARBA" id="ARBA00022683"/>
    </source>
</evidence>
<gene>
    <name evidence="16" type="ORF">FFV09_02100</name>
</gene>
<evidence type="ECO:0000259" key="14">
    <source>
        <dbReference type="PROSITE" id="PS51098"/>
    </source>
</evidence>
<keyword evidence="8" id="KW-0418">Kinase</keyword>
<evidence type="ECO:0000256" key="2">
    <source>
        <dbReference type="ARBA" id="ARBA00022448"/>
    </source>
</evidence>
<dbReference type="GO" id="GO:0009401">
    <property type="term" value="P:phosphoenolpyruvate-dependent sugar phosphotransferase system"/>
    <property type="evidence" value="ECO:0007669"/>
    <property type="project" value="UniProtKB-KW"/>
</dbReference>
<dbReference type="AlphaFoldDB" id="A0A4Y6UTT2"/>
<dbReference type="PROSITE" id="PS51093">
    <property type="entry name" value="PTS_EIIA_TYPE_1"/>
    <property type="match status" value="1"/>
</dbReference>
<feature type="transmembrane region" description="Helical" evidence="12">
    <location>
        <begin position="177"/>
        <end position="199"/>
    </location>
</feature>